<evidence type="ECO:0000313" key="2">
    <source>
        <dbReference type="EMBL" id="KAF2815971.1"/>
    </source>
</evidence>
<organism evidence="2">
    <name type="scientific">Mytilinidion resinicola</name>
    <dbReference type="NCBI Taxonomy" id="574789"/>
    <lineage>
        <taxon>Eukaryota</taxon>
        <taxon>Fungi</taxon>
        <taxon>Dikarya</taxon>
        <taxon>Ascomycota</taxon>
        <taxon>Pezizomycotina</taxon>
        <taxon>Dothideomycetes</taxon>
        <taxon>Pleosporomycetidae</taxon>
        <taxon>Mytilinidiales</taxon>
        <taxon>Mytilinidiaceae</taxon>
        <taxon>Mytilinidion</taxon>
    </lineage>
</organism>
<dbReference type="Proteomes" id="UP000504636">
    <property type="component" value="Unplaced"/>
</dbReference>
<feature type="compositionally biased region" description="Polar residues" evidence="1">
    <location>
        <begin position="103"/>
        <end position="115"/>
    </location>
</feature>
<dbReference type="AlphaFoldDB" id="A0A6A6Z4A2"/>
<dbReference type="GeneID" id="54467647"/>
<protein>
    <submittedName>
        <fullName evidence="2 4">Uncharacterized protein</fullName>
    </submittedName>
</protein>
<gene>
    <name evidence="2 4" type="ORF">BDZ99DRAFT_542030</name>
</gene>
<evidence type="ECO:0000313" key="3">
    <source>
        <dbReference type="Proteomes" id="UP000504636"/>
    </source>
</evidence>
<accession>A0A6A6Z4A2</accession>
<dbReference type="EMBL" id="MU003693">
    <property type="protein sequence ID" value="KAF2815971.1"/>
    <property type="molecule type" value="Genomic_DNA"/>
</dbReference>
<sequence length="196" mass="20173">MVSSASRSGSRCGHFGGGDDRRRGFADGLKPLSSASVLDSESGSSGSGERRIPVPSFFAPFPSFFFFIGLNFPKAPQSTARHPACSSSIGAGVPAAGRGRRGLSSTASPSISTTVMRTPSGSAAADDCCDTRALLVLLLVAICSTASSYLESGVEEAEAGTMGRSAKRTLWGEEVEDMAGPAVENACRPIGMKWNG</sequence>
<feature type="region of interest" description="Disordered" evidence="1">
    <location>
        <begin position="96"/>
        <end position="115"/>
    </location>
</feature>
<proteinExistence type="predicted"/>
<reference evidence="4" key="3">
    <citation type="submission" date="2025-04" db="UniProtKB">
        <authorList>
            <consortium name="RefSeq"/>
        </authorList>
    </citation>
    <scope>IDENTIFICATION</scope>
    <source>
        <strain evidence="4">CBS 304.34</strain>
    </source>
</reference>
<evidence type="ECO:0000256" key="1">
    <source>
        <dbReference type="SAM" id="MobiDB-lite"/>
    </source>
</evidence>
<reference evidence="4" key="2">
    <citation type="submission" date="2020-04" db="EMBL/GenBank/DDBJ databases">
        <authorList>
            <consortium name="NCBI Genome Project"/>
        </authorList>
    </citation>
    <scope>NUCLEOTIDE SEQUENCE</scope>
    <source>
        <strain evidence="4">CBS 304.34</strain>
    </source>
</reference>
<name>A0A6A6Z4A2_9PEZI</name>
<reference evidence="2 4" key="1">
    <citation type="journal article" date="2020" name="Stud. Mycol.">
        <title>101 Dothideomycetes genomes: a test case for predicting lifestyles and emergence of pathogens.</title>
        <authorList>
            <person name="Haridas S."/>
            <person name="Albert R."/>
            <person name="Binder M."/>
            <person name="Bloem J."/>
            <person name="Labutti K."/>
            <person name="Salamov A."/>
            <person name="Andreopoulos B."/>
            <person name="Baker S."/>
            <person name="Barry K."/>
            <person name="Bills G."/>
            <person name="Bluhm B."/>
            <person name="Cannon C."/>
            <person name="Castanera R."/>
            <person name="Culley D."/>
            <person name="Daum C."/>
            <person name="Ezra D."/>
            <person name="Gonzalez J."/>
            <person name="Henrissat B."/>
            <person name="Kuo A."/>
            <person name="Liang C."/>
            <person name="Lipzen A."/>
            <person name="Lutzoni F."/>
            <person name="Magnuson J."/>
            <person name="Mondo S."/>
            <person name="Nolan M."/>
            <person name="Ohm R."/>
            <person name="Pangilinan J."/>
            <person name="Park H.-J."/>
            <person name="Ramirez L."/>
            <person name="Alfaro M."/>
            <person name="Sun H."/>
            <person name="Tritt A."/>
            <person name="Yoshinaga Y."/>
            <person name="Zwiers L.-H."/>
            <person name="Turgeon B."/>
            <person name="Goodwin S."/>
            <person name="Spatafora J."/>
            <person name="Crous P."/>
            <person name="Grigoriev I."/>
        </authorList>
    </citation>
    <scope>NUCLEOTIDE SEQUENCE</scope>
    <source>
        <strain evidence="2 4">CBS 304.34</strain>
    </source>
</reference>
<keyword evidence="3" id="KW-1185">Reference proteome</keyword>
<feature type="region of interest" description="Disordered" evidence="1">
    <location>
        <begin position="1"/>
        <end position="28"/>
    </location>
</feature>
<evidence type="ECO:0000313" key="4">
    <source>
        <dbReference type="RefSeq" id="XP_033582935.1"/>
    </source>
</evidence>
<dbReference type="RefSeq" id="XP_033582935.1">
    <property type="nucleotide sequence ID" value="XM_033726754.1"/>
</dbReference>